<evidence type="ECO:0000313" key="2">
    <source>
        <dbReference type="EMBL" id="CAD2216540.1"/>
    </source>
</evidence>
<protein>
    <recommendedName>
        <fullName evidence="1">BRCT domain-containing protein</fullName>
    </recommendedName>
</protein>
<evidence type="ECO:0000313" key="3">
    <source>
        <dbReference type="Proteomes" id="UP000515908"/>
    </source>
</evidence>
<accession>A0A7G2C9L6</accession>
<dbReference type="Proteomes" id="UP000515908">
    <property type="component" value="Chromosome 07"/>
</dbReference>
<keyword evidence="3" id="KW-1185">Reference proteome</keyword>
<organism evidence="2 3">
    <name type="scientific">Angomonas deanei</name>
    <dbReference type="NCBI Taxonomy" id="59799"/>
    <lineage>
        <taxon>Eukaryota</taxon>
        <taxon>Discoba</taxon>
        <taxon>Euglenozoa</taxon>
        <taxon>Kinetoplastea</taxon>
        <taxon>Metakinetoplastina</taxon>
        <taxon>Trypanosomatida</taxon>
        <taxon>Trypanosomatidae</taxon>
        <taxon>Strigomonadinae</taxon>
        <taxon>Angomonas</taxon>
    </lineage>
</organism>
<dbReference type="Gene3D" id="3.40.50.10190">
    <property type="entry name" value="BRCT domain"/>
    <property type="match status" value="1"/>
</dbReference>
<dbReference type="EMBL" id="LR877151">
    <property type="protein sequence ID" value="CAD2216540.1"/>
    <property type="molecule type" value="Genomic_DNA"/>
</dbReference>
<feature type="domain" description="BRCT" evidence="1">
    <location>
        <begin position="29"/>
        <end position="127"/>
    </location>
</feature>
<dbReference type="SUPFAM" id="SSF52113">
    <property type="entry name" value="BRCT domain"/>
    <property type="match status" value="2"/>
</dbReference>
<reference evidence="2 3" key="1">
    <citation type="submission" date="2020-08" db="EMBL/GenBank/DDBJ databases">
        <authorList>
            <person name="Newling K."/>
            <person name="Davey J."/>
            <person name="Forrester S."/>
        </authorList>
    </citation>
    <scope>NUCLEOTIDE SEQUENCE [LARGE SCALE GENOMIC DNA]</scope>
    <source>
        <strain evidence="3">Crithidia deanei Carvalho (ATCC PRA-265)</strain>
    </source>
</reference>
<dbReference type="AlphaFoldDB" id="A0A7G2C9L6"/>
<feature type="domain" description="BRCT" evidence="1">
    <location>
        <begin position="256"/>
        <end position="358"/>
    </location>
</feature>
<evidence type="ECO:0000259" key="1">
    <source>
        <dbReference type="PROSITE" id="PS50172"/>
    </source>
</evidence>
<dbReference type="PROSITE" id="PS50172">
    <property type="entry name" value="BRCT"/>
    <property type="match status" value="2"/>
</dbReference>
<dbReference type="InterPro" id="IPR001357">
    <property type="entry name" value="BRCT_dom"/>
</dbReference>
<gene>
    <name evidence="2" type="ORF">ADEAN_000400200</name>
</gene>
<proteinExistence type="predicted"/>
<dbReference type="VEuPathDB" id="TriTrypDB:ADEAN_000400200"/>
<dbReference type="OrthoDB" id="269279at2759"/>
<name>A0A7G2C9L6_9TRYP</name>
<sequence length="375" mass="41809">MCQICSVDHPEEATYCPLCLYSRPMSRHGVPQIFAGFCIHFNGIIPRTLIHPSHSVEWRMAERHGAVCLPKFDPRQVNLLIYRMGYERSEKCRACLEKYTHVHVVPITWMLDSLLQSRQIHPMLYRLTSIPAVAQPTVKGTNLPHHQHPYFQINKDDYAIPTSFPQKKGGEQPLKAIKGISMKAGEVPPDMADKLPPFFDIDPLQYTNVDVFEAALKCGAAKGKAAAADDDNDEIEERRKGAGIELLASQSALNKVDKMLLSGITAALSPALQKNDKIIKTLEMCGAKVLKVDGSVEDALKNEATHVLYAHEDKKSDMMIVAAHLVATDLPGLQLAQSNWVEDSLILGELLPLYGMYVPTPKLMETLNKKYNKKS</sequence>
<dbReference type="InterPro" id="IPR036420">
    <property type="entry name" value="BRCT_dom_sf"/>
</dbReference>